<feature type="binding site" evidence="12">
    <location>
        <position position="59"/>
    </location>
    <ligand>
        <name>CoA</name>
        <dbReference type="ChEBI" id="CHEBI:57287"/>
    </ligand>
</feature>
<comment type="subunit">
    <text evidence="4">EntB, EntD, EntE, and EntF form a multienzyme complex called enterobactin synthase.</text>
</comment>
<dbReference type="InterPro" id="IPR037143">
    <property type="entry name" value="4-PPantetheinyl_Trfase_dom_sf"/>
</dbReference>
<keyword evidence="17" id="KW-1185">Reference proteome</keyword>
<dbReference type="Pfam" id="PF17837">
    <property type="entry name" value="4PPT_N"/>
    <property type="match status" value="1"/>
</dbReference>
<keyword evidence="7" id="KW-0259">Enterobactin biosynthesis</keyword>
<feature type="binding site" evidence="13">
    <location>
        <position position="119"/>
    </location>
    <ligand>
        <name>Mg(2+)</name>
        <dbReference type="ChEBI" id="CHEBI:18420"/>
    </ligand>
</feature>
<feature type="binding site" evidence="12">
    <location>
        <position position="117"/>
    </location>
    <ligand>
        <name>CoA</name>
        <dbReference type="ChEBI" id="CHEBI:57287"/>
    </ligand>
</feature>
<dbReference type="Gene3D" id="3.90.470.20">
    <property type="entry name" value="4'-phosphopantetheinyl transferase domain"/>
    <property type="match status" value="1"/>
</dbReference>
<comment type="catalytic activity">
    <reaction evidence="10">
        <text>apo-[aryl-carrier protein] + CoA = holo-[aryl-carrier protein] + adenosine 3',5'-bisphosphate + H(+)</text>
        <dbReference type="Rhea" id="RHEA:48404"/>
        <dbReference type="Rhea" id="RHEA-COMP:15903"/>
        <dbReference type="Rhea" id="RHEA-COMP:17557"/>
        <dbReference type="ChEBI" id="CHEBI:15378"/>
        <dbReference type="ChEBI" id="CHEBI:29999"/>
        <dbReference type="ChEBI" id="CHEBI:57287"/>
        <dbReference type="ChEBI" id="CHEBI:58343"/>
        <dbReference type="ChEBI" id="CHEBI:64479"/>
    </reaction>
</comment>
<dbReference type="PANTHER" id="PTHR38096">
    <property type="entry name" value="ENTEROBACTIN SYNTHASE COMPONENT D"/>
    <property type="match status" value="1"/>
</dbReference>
<keyword evidence="6 16" id="KW-0808">Transferase</keyword>
<evidence type="ECO:0000256" key="9">
    <source>
        <dbReference type="ARBA" id="ARBA00031996"/>
    </source>
</evidence>
<evidence type="ECO:0000259" key="14">
    <source>
        <dbReference type="Pfam" id="PF01648"/>
    </source>
</evidence>
<gene>
    <name evidence="16" type="ORF">SAMN05660337_3221</name>
</gene>
<accession>A0A1G9KUK9</accession>
<dbReference type="InterPro" id="IPR008278">
    <property type="entry name" value="4-PPantetheinyl_Trfase_dom"/>
</dbReference>
<dbReference type="GO" id="GO:0000287">
    <property type="term" value="F:magnesium ion binding"/>
    <property type="evidence" value="ECO:0007669"/>
    <property type="project" value="InterPro"/>
</dbReference>
<evidence type="ECO:0000313" key="16">
    <source>
        <dbReference type="EMBL" id="SDL53372.1"/>
    </source>
</evidence>
<comment type="catalytic activity">
    <reaction evidence="11">
        <text>apo-[peptidyl-carrier protein] + CoA = holo-[peptidyl-carrier protein] + adenosine 3',5'-bisphosphate + H(+)</text>
        <dbReference type="Rhea" id="RHEA:46228"/>
        <dbReference type="Rhea" id="RHEA-COMP:11479"/>
        <dbReference type="Rhea" id="RHEA-COMP:11480"/>
        <dbReference type="ChEBI" id="CHEBI:15378"/>
        <dbReference type="ChEBI" id="CHEBI:29999"/>
        <dbReference type="ChEBI" id="CHEBI:57287"/>
        <dbReference type="ChEBI" id="CHEBI:58343"/>
        <dbReference type="ChEBI" id="CHEBI:64479"/>
    </reaction>
</comment>
<evidence type="ECO:0000256" key="7">
    <source>
        <dbReference type="ARBA" id="ARBA00023191"/>
    </source>
</evidence>
<comment type="similarity">
    <text evidence="3">Belongs to the P-Pant transferase superfamily. EntD family.</text>
</comment>
<dbReference type="GO" id="GO:0009239">
    <property type="term" value="P:enterobactin biosynthetic process"/>
    <property type="evidence" value="ECO:0007669"/>
    <property type="project" value="UniProtKB-UniPathway"/>
</dbReference>
<feature type="binding site" evidence="13">
    <location>
        <position position="117"/>
    </location>
    <ligand>
        <name>Mg(2+)</name>
        <dbReference type="ChEBI" id="CHEBI:18420"/>
    </ligand>
</feature>
<dbReference type="SUPFAM" id="SSF56214">
    <property type="entry name" value="4'-phosphopantetheinyl transferase"/>
    <property type="match status" value="1"/>
</dbReference>
<dbReference type="GO" id="GO:0009366">
    <property type="term" value="C:enterobactin synthetase complex"/>
    <property type="evidence" value="ECO:0007669"/>
    <property type="project" value="InterPro"/>
</dbReference>
<protein>
    <recommendedName>
        <fullName evidence="5">Enterobactin synthase component D</fullName>
    </recommendedName>
    <alternativeName>
        <fullName evidence="8">4'-phosphopantetheinyl transferase EntD</fullName>
    </alternativeName>
    <alternativeName>
        <fullName evidence="9">Enterochelin synthase D</fullName>
    </alternativeName>
</protein>
<evidence type="ECO:0000256" key="13">
    <source>
        <dbReference type="PIRSR" id="PIRSR603542-2"/>
    </source>
</evidence>
<name>A0A1G9KUK9_9BACT</name>
<dbReference type="PRINTS" id="PR01399">
    <property type="entry name" value="ENTSNTHTASED"/>
</dbReference>
<dbReference type="OrthoDB" id="8210607at2"/>
<feature type="binding site" evidence="12">
    <location>
        <position position="161"/>
    </location>
    <ligand>
        <name>CoA</name>
        <dbReference type="ChEBI" id="CHEBI:57287"/>
    </ligand>
</feature>
<comment type="cofactor">
    <cofactor evidence="13">
        <name>Mg(2+)</name>
        <dbReference type="ChEBI" id="CHEBI:18420"/>
    </cofactor>
</comment>
<dbReference type="GO" id="GO:0008897">
    <property type="term" value="F:holo-[acyl-carrier-protein] synthase activity"/>
    <property type="evidence" value="ECO:0007669"/>
    <property type="project" value="InterPro"/>
</dbReference>
<dbReference type="STRING" id="246191.SAMN05660337_3221"/>
<comment type="function">
    <text evidence="1">Involved in the biosynthesis of the siderophore enterobactin (enterochelin), which is a macrocyclic trimeric lactone of N-(2,3-dihydroxybenzoyl)-serine. The serine trilactone serves as a scaffolding for the three catechol functionalities that provide hexadentate coordination for the tightly ligated iron(2+) atoms. Plays an essential role in the assembly of the enterobactin by catalyzing the transfer of the 4'-phosphopantetheine (Ppant) moiety from coenzyme A to the apo-domains of both EntB (ArCP domain) and EntF (PCP domain) to yield their holo-forms which make them competent for the activation of 2,3-dihydroxybenzoate (DHB) and L-serine, respectively.</text>
</comment>
<dbReference type="UniPathway" id="UPA00017"/>
<dbReference type="AlphaFoldDB" id="A0A1G9KUK9"/>
<dbReference type="PANTHER" id="PTHR38096:SF1">
    <property type="entry name" value="ENTEROBACTIN SYNTHASE COMPONENT D"/>
    <property type="match status" value="1"/>
</dbReference>
<sequence length="229" mass="25460">MPPSSIKHCKDSFLDILFPDSVVTAESLPHISRSSLHEDEWEIVADSVPERQAEFCGGRVCAHQALKQLGMADSAILQNKDRSPRWPDNVTGSISHTQGYCAAAVAKKDDIEGVGLDVELDSPLDWKLSELICSPQELIWLSSYPLSERSKLAKIFFSTKEAAFKCQFPITQEFIDYAQAEITLDFNELSFNVIVTHKSPEVSLVCSKIHGRYEVKNGFILSGATILKD</sequence>
<dbReference type="InterPro" id="IPR041354">
    <property type="entry name" value="4PPT_N"/>
</dbReference>
<evidence type="ECO:0000256" key="5">
    <source>
        <dbReference type="ARBA" id="ARBA00019087"/>
    </source>
</evidence>
<evidence type="ECO:0000256" key="12">
    <source>
        <dbReference type="PIRSR" id="PIRSR603542-1"/>
    </source>
</evidence>
<comment type="pathway">
    <text evidence="2">Siderophore biosynthesis; enterobactin biosynthesis.</text>
</comment>
<dbReference type="Pfam" id="PF01648">
    <property type="entry name" value="ACPS"/>
    <property type="match status" value="1"/>
</dbReference>
<keyword evidence="13" id="KW-0460">Magnesium</keyword>
<evidence type="ECO:0000256" key="10">
    <source>
        <dbReference type="ARBA" id="ARBA00049176"/>
    </source>
</evidence>
<dbReference type="InterPro" id="IPR003542">
    <property type="entry name" value="Enbac_synth_compD-like"/>
</dbReference>
<feature type="binding site" evidence="12">
    <location>
        <position position="51"/>
    </location>
    <ligand>
        <name>CoA</name>
        <dbReference type="ChEBI" id="CHEBI:57287"/>
    </ligand>
</feature>
<dbReference type="GO" id="GO:0005886">
    <property type="term" value="C:plasma membrane"/>
    <property type="evidence" value="ECO:0007669"/>
    <property type="project" value="TreeGrafter"/>
</dbReference>
<evidence type="ECO:0000256" key="1">
    <source>
        <dbReference type="ARBA" id="ARBA00003937"/>
    </source>
</evidence>
<evidence type="ECO:0000313" key="17">
    <source>
        <dbReference type="Proteomes" id="UP000199053"/>
    </source>
</evidence>
<keyword evidence="13" id="KW-0479">Metal-binding</keyword>
<reference evidence="17" key="1">
    <citation type="submission" date="2016-10" db="EMBL/GenBank/DDBJ databases">
        <authorList>
            <person name="Varghese N."/>
            <person name="Submissions S."/>
        </authorList>
    </citation>
    <scope>NUCLEOTIDE SEQUENCE [LARGE SCALE GENOMIC DNA]</scope>
    <source>
        <strain evidence="17">DSM 16995</strain>
    </source>
</reference>
<evidence type="ECO:0000256" key="2">
    <source>
        <dbReference type="ARBA" id="ARBA00004993"/>
    </source>
</evidence>
<feature type="binding site" evidence="12">
    <location>
        <position position="165"/>
    </location>
    <ligand>
        <name>CoA</name>
        <dbReference type="ChEBI" id="CHEBI:57287"/>
    </ligand>
</feature>
<evidence type="ECO:0000256" key="11">
    <source>
        <dbReference type="ARBA" id="ARBA00049191"/>
    </source>
</evidence>
<evidence type="ECO:0000256" key="6">
    <source>
        <dbReference type="ARBA" id="ARBA00022679"/>
    </source>
</evidence>
<feature type="domain" description="4'-phosphopantetheinyl transferase" evidence="14">
    <location>
        <begin position="113"/>
        <end position="187"/>
    </location>
</feature>
<evidence type="ECO:0000259" key="15">
    <source>
        <dbReference type="Pfam" id="PF17837"/>
    </source>
</evidence>
<evidence type="ECO:0000256" key="4">
    <source>
        <dbReference type="ARBA" id="ARBA00011503"/>
    </source>
</evidence>
<dbReference type="EMBL" id="FNGA01000005">
    <property type="protein sequence ID" value="SDL53372.1"/>
    <property type="molecule type" value="Genomic_DNA"/>
</dbReference>
<proteinExistence type="inferred from homology"/>
<dbReference type="Proteomes" id="UP000199053">
    <property type="component" value="Unassembled WGS sequence"/>
</dbReference>
<evidence type="ECO:0000256" key="8">
    <source>
        <dbReference type="ARBA" id="ARBA00029894"/>
    </source>
</evidence>
<feature type="binding site" evidence="12">
    <location>
        <begin position="95"/>
        <end position="96"/>
    </location>
    <ligand>
        <name>CoA</name>
        <dbReference type="ChEBI" id="CHEBI:57287"/>
    </ligand>
</feature>
<feature type="domain" description="4'-phosphopantetheinyl transferase N-terminal" evidence="15">
    <location>
        <begin position="41"/>
        <end position="106"/>
    </location>
</feature>
<organism evidence="16 17">
    <name type="scientific">Maridesulfovibrio ferrireducens</name>
    <dbReference type="NCBI Taxonomy" id="246191"/>
    <lineage>
        <taxon>Bacteria</taxon>
        <taxon>Pseudomonadati</taxon>
        <taxon>Thermodesulfobacteriota</taxon>
        <taxon>Desulfovibrionia</taxon>
        <taxon>Desulfovibrionales</taxon>
        <taxon>Desulfovibrionaceae</taxon>
        <taxon>Maridesulfovibrio</taxon>
    </lineage>
</organism>
<evidence type="ECO:0000256" key="3">
    <source>
        <dbReference type="ARBA" id="ARBA00008342"/>
    </source>
</evidence>
<dbReference type="RefSeq" id="WP_092162911.1">
    <property type="nucleotide sequence ID" value="NZ_FNGA01000005.1"/>
</dbReference>